<evidence type="ECO:0000256" key="1">
    <source>
        <dbReference type="ARBA" id="ARBA00022500"/>
    </source>
</evidence>
<protein>
    <submittedName>
        <fullName evidence="6">Globin-coupled sensor protein</fullName>
    </submittedName>
</protein>
<evidence type="ECO:0000313" key="6">
    <source>
        <dbReference type="EMBL" id="ATC32892.1"/>
    </source>
</evidence>
<name>A0A290MSR6_CAUVI</name>
<dbReference type="Pfam" id="PF00015">
    <property type="entry name" value="MCPsignal"/>
    <property type="match status" value="1"/>
</dbReference>
<proteinExistence type="inferred from homology"/>
<evidence type="ECO:0000259" key="5">
    <source>
        <dbReference type="PROSITE" id="PS50885"/>
    </source>
</evidence>
<dbReference type="GO" id="GO:0020037">
    <property type="term" value="F:heme binding"/>
    <property type="evidence" value="ECO:0007669"/>
    <property type="project" value="InterPro"/>
</dbReference>
<evidence type="ECO:0000259" key="4">
    <source>
        <dbReference type="PROSITE" id="PS50111"/>
    </source>
</evidence>
<dbReference type="InterPro" id="IPR009050">
    <property type="entry name" value="Globin-like_sf"/>
</dbReference>
<dbReference type="PANTHER" id="PTHR43531">
    <property type="entry name" value="PROTEIN ICFG"/>
    <property type="match status" value="1"/>
</dbReference>
<keyword evidence="3" id="KW-0807">Transducer</keyword>
<evidence type="ECO:0000256" key="3">
    <source>
        <dbReference type="PROSITE-ProRule" id="PRU00284"/>
    </source>
</evidence>
<dbReference type="PRINTS" id="PR00260">
    <property type="entry name" value="CHEMTRNSDUCR"/>
</dbReference>
<dbReference type="InterPro" id="IPR039379">
    <property type="entry name" value="Protoglobin_sensor_dom"/>
</dbReference>
<dbReference type="EMBL" id="CP023315">
    <property type="protein sequence ID" value="ATC32892.1"/>
    <property type="molecule type" value="Genomic_DNA"/>
</dbReference>
<dbReference type="InterPro" id="IPR051310">
    <property type="entry name" value="MCP_chemotaxis"/>
</dbReference>
<dbReference type="Proteomes" id="UP000217311">
    <property type="component" value="Chromosome"/>
</dbReference>
<dbReference type="InterPro" id="IPR012292">
    <property type="entry name" value="Globin/Proto"/>
</dbReference>
<dbReference type="SUPFAM" id="SSF58104">
    <property type="entry name" value="Methyl-accepting chemotaxis protein (MCP) signaling domain"/>
    <property type="match status" value="1"/>
</dbReference>
<evidence type="ECO:0000256" key="2">
    <source>
        <dbReference type="ARBA" id="ARBA00029447"/>
    </source>
</evidence>
<dbReference type="Pfam" id="PF11563">
    <property type="entry name" value="Protoglobin"/>
    <property type="match status" value="1"/>
</dbReference>
<dbReference type="GO" id="GO:0006935">
    <property type="term" value="P:chemotaxis"/>
    <property type="evidence" value="ECO:0007669"/>
    <property type="project" value="UniProtKB-KW"/>
</dbReference>
<gene>
    <name evidence="6" type="ORF">CA606_11430</name>
</gene>
<dbReference type="Gene3D" id="1.10.490.10">
    <property type="entry name" value="Globins"/>
    <property type="match status" value="1"/>
</dbReference>
<dbReference type="SUPFAM" id="SSF46458">
    <property type="entry name" value="Globin-like"/>
    <property type="match status" value="1"/>
</dbReference>
<accession>A0A290MSR6</accession>
<dbReference type="CDD" id="cd01068">
    <property type="entry name" value="globin_sensor"/>
    <property type="match status" value="1"/>
</dbReference>
<dbReference type="GO" id="GO:0016020">
    <property type="term" value="C:membrane"/>
    <property type="evidence" value="ECO:0007669"/>
    <property type="project" value="InterPro"/>
</dbReference>
<keyword evidence="1" id="KW-0145">Chemotaxis</keyword>
<dbReference type="CDD" id="cd11386">
    <property type="entry name" value="MCP_signal"/>
    <property type="match status" value="1"/>
</dbReference>
<dbReference type="Gene3D" id="1.10.287.950">
    <property type="entry name" value="Methyl-accepting chemotaxis protein"/>
    <property type="match status" value="1"/>
</dbReference>
<dbReference type="InterPro" id="IPR004089">
    <property type="entry name" value="MCPsignal_dom"/>
</dbReference>
<dbReference type="InterPro" id="IPR003660">
    <property type="entry name" value="HAMP_dom"/>
</dbReference>
<dbReference type="InterPro" id="IPR044398">
    <property type="entry name" value="Globin-sensor_dom"/>
</dbReference>
<feature type="domain" description="Methyl-accepting transducer" evidence="4">
    <location>
        <begin position="238"/>
        <end position="467"/>
    </location>
</feature>
<dbReference type="RefSeq" id="WP_096052292.1">
    <property type="nucleotide sequence ID" value="NZ_CP023315.3"/>
</dbReference>
<dbReference type="GO" id="GO:0007165">
    <property type="term" value="P:signal transduction"/>
    <property type="evidence" value="ECO:0007669"/>
    <property type="project" value="UniProtKB-KW"/>
</dbReference>
<sequence>MAEINTIEERLEFMGLDAKARTRVSAIGPTIKARLSPAMDGFYTKVRSNPATIRFFPNEAAIEHAKQKQVAHWERILTGQFDQRYVQAVTTIGQVHARIGLEPRWYIGGYAVVVESLIDALVKARWPRGLLMSKGPDPSEVSAELGALVKAAMLDIDYALSVYLQAAEEARRKAEIEAIRTERESIVKSVGQALSALSDGLLNYRLNDDLPAEYAQLREDFNAAIQTLEATIQGIAGASANVERGSVEIAQVCEDLTARTERQTSDIVKAAGAIDEITKAVKTSAQGAKQVAASASTARSKAELSSDLVRDAVSAMDEIEKGAGQIAQIIGVIDEIAFQTNLLALNAGVEAARAGEAGRGFAVVAQEVRALAQRSAEAAKEIKSVIAQSTTQVTRGVELVGRTGEALIDITGQISEIDTLIQGIADAASGQAANLGDVNGVMNQMDATTQQNAQRVMQATTEAATLRRGAGELAALVAGFETSPVGARAASPRAAA</sequence>
<dbReference type="SMART" id="SM00283">
    <property type="entry name" value="MA"/>
    <property type="match status" value="1"/>
</dbReference>
<dbReference type="PANTHER" id="PTHR43531:SF11">
    <property type="entry name" value="METHYL-ACCEPTING CHEMOTAXIS PROTEIN 3"/>
    <property type="match status" value="1"/>
</dbReference>
<dbReference type="GO" id="GO:0004888">
    <property type="term" value="F:transmembrane signaling receptor activity"/>
    <property type="evidence" value="ECO:0007669"/>
    <property type="project" value="InterPro"/>
</dbReference>
<reference evidence="7" key="1">
    <citation type="submission" date="2017-09" db="EMBL/GenBank/DDBJ databases">
        <title>Genome evolution observed in wild isolates of Caulobacter crescentus.</title>
        <authorList>
            <person name="Ely B."/>
            <person name="Wilson K."/>
            <person name="Scott D."/>
        </authorList>
    </citation>
    <scope>NUCLEOTIDE SEQUENCE [LARGE SCALE GENOMIC DNA]</scope>
    <source>
        <strain evidence="7">CB13b1a</strain>
    </source>
</reference>
<evidence type="ECO:0000313" key="7">
    <source>
        <dbReference type="Proteomes" id="UP000217311"/>
    </source>
</evidence>
<dbReference type="InterPro" id="IPR004090">
    <property type="entry name" value="Chemotax_Me-accpt_rcpt"/>
</dbReference>
<dbReference type="GO" id="GO:0019825">
    <property type="term" value="F:oxygen binding"/>
    <property type="evidence" value="ECO:0007669"/>
    <property type="project" value="InterPro"/>
</dbReference>
<dbReference type="PROSITE" id="PS50885">
    <property type="entry name" value="HAMP"/>
    <property type="match status" value="1"/>
</dbReference>
<dbReference type="AlphaFoldDB" id="A0A290MSR6"/>
<dbReference type="PROSITE" id="PS50111">
    <property type="entry name" value="CHEMOTAXIS_TRANSDUC_2"/>
    <property type="match status" value="1"/>
</dbReference>
<comment type="similarity">
    <text evidence="2">Belongs to the methyl-accepting chemotaxis (MCP) protein family.</text>
</comment>
<feature type="domain" description="HAMP" evidence="5">
    <location>
        <begin position="187"/>
        <end position="233"/>
    </location>
</feature>
<organism evidence="6 7">
    <name type="scientific">Caulobacter vibrioides</name>
    <name type="common">Caulobacter crescentus</name>
    <dbReference type="NCBI Taxonomy" id="155892"/>
    <lineage>
        <taxon>Bacteria</taxon>
        <taxon>Pseudomonadati</taxon>
        <taxon>Pseudomonadota</taxon>
        <taxon>Alphaproteobacteria</taxon>
        <taxon>Caulobacterales</taxon>
        <taxon>Caulobacteraceae</taxon>
        <taxon>Caulobacter</taxon>
    </lineage>
</organism>